<sequence length="100" mass="11546">MIGKEEEERFRAFINQQLAESGEYDSLKQHLQQRLTETGWVDRVQKRAKDIIRNKGIENVTVGQLMNETKGSALADVPPEILTDIVSRLQEFMKQRVSDD</sequence>
<keyword evidence="1" id="KW-0813">Transport</keyword>
<dbReference type="GO" id="GO:0006406">
    <property type="term" value="P:mRNA export from nucleus"/>
    <property type="evidence" value="ECO:0007669"/>
    <property type="project" value="UniProtKB-UniRule"/>
</dbReference>
<dbReference type="GO" id="GO:0003713">
    <property type="term" value="F:transcription coactivator activity"/>
    <property type="evidence" value="ECO:0007669"/>
    <property type="project" value="UniProtKB-UniRule"/>
</dbReference>
<gene>
    <name evidence="1" type="primary">SUS1</name>
    <name evidence="2" type="ORF">SYNPS1DRAFT_21424</name>
</gene>
<dbReference type="GO" id="GO:0000932">
    <property type="term" value="C:P-body"/>
    <property type="evidence" value="ECO:0007669"/>
    <property type="project" value="UniProtKB-SubCell"/>
</dbReference>
<dbReference type="GO" id="GO:0015031">
    <property type="term" value="P:protein transport"/>
    <property type="evidence" value="ECO:0007669"/>
    <property type="project" value="UniProtKB-KW"/>
</dbReference>
<keyword evidence="1" id="KW-0539">Nucleus</keyword>
<organism evidence="2 3">
    <name type="scientific">Syncephalis pseudoplumigaleata</name>
    <dbReference type="NCBI Taxonomy" id="1712513"/>
    <lineage>
        <taxon>Eukaryota</taxon>
        <taxon>Fungi</taxon>
        <taxon>Fungi incertae sedis</taxon>
        <taxon>Zoopagomycota</taxon>
        <taxon>Zoopagomycotina</taxon>
        <taxon>Zoopagomycetes</taxon>
        <taxon>Zoopagales</taxon>
        <taxon>Piptocephalidaceae</taxon>
        <taxon>Syncephalis</taxon>
    </lineage>
</organism>
<dbReference type="Pfam" id="PF10163">
    <property type="entry name" value="EnY2"/>
    <property type="match status" value="1"/>
</dbReference>
<dbReference type="Gene3D" id="1.10.246.140">
    <property type="match status" value="1"/>
</dbReference>
<keyword evidence="1" id="KW-0963">Cytoplasm</keyword>
<dbReference type="HAMAP" id="MF_03046">
    <property type="entry name" value="ENY2_Sus1"/>
    <property type="match status" value="1"/>
</dbReference>
<comment type="subcellular location">
    <subcellularLocation>
        <location evidence="1">Nucleus</location>
        <location evidence="1">Nucleoplasm</location>
    </subcellularLocation>
    <subcellularLocation>
        <location evidence="1">Cytoplasm</location>
        <location evidence="1">P-body</location>
    </subcellularLocation>
</comment>
<keyword evidence="1" id="KW-0811">Translocation</keyword>
<dbReference type="GO" id="GO:0006325">
    <property type="term" value="P:chromatin organization"/>
    <property type="evidence" value="ECO:0007669"/>
    <property type="project" value="UniProtKB-KW"/>
</dbReference>
<keyword evidence="1" id="KW-0805">Transcription regulation</keyword>
<keyword evidence="1" id="KW-0156">Chromatin regulator</keyword>
<dbReference type="GO" id="GO:0005654">
    <property type="term" value="C:nucleoplasm"/>
    <property type="evidence" value="ECO:0007669"/>
    <property type="project" value="UniProtKB-SubCell"/>
</dbReference>
<comment type="similarity">
    <text evidence="1">Belongs to the ENY2 family.</text>
</comment>
<evidence type="ECO:0000256" key="1">
    <source>
        <dbReference type="HAMAP-Rule" id="MF_03046"/>
    </source>
</evidence>
<dbReference type="GO" id="GO:0000124">
    <property type="term" value="C:SAGA complex"/>
    <property type="evidence" value="ECO:0007669"/>
    <property type="project" value="UniProtKB-UniRule"/>
</dbReference>
<reference evidence="3" key="1">
    <citation type="journal article" date="2018" name="Nat. Microbiol.">
        <title>Leveraging single-cell genomics to expand the fungal tree of life.</title>
        <authorList>
            <person name="Ahrendt S.R."/>
            <person name="Quandt C.A."/>
            <person name="Ciobanu D."/>
            <person name="Clum A."/>
            <person name="Salamov A."/>
            <person name="Andreopoulos B."/>
            <person name="Cheng J.F."/>
            <person name="Woyke T."/>
            <person name="Pelin A."/>
            <person name="Henrissat B."/>
            <person name="Reynolds N.K."/>
            <person name="Benny G.L."/>
            <person name="Smith M.E."/>
            <person name="James T.Y."/>
            <person name="Grigoriev I.V."/>
        </authorList>
    </citation>
    <scope>NUCLEOTIDE SEQUENCE [LARGE SCALE GENOMIC DNA]</scope>
    <source>
        <strain evidence="3">Benny S71-1</strain>
    </source>
</reference>
<dbReference type="GO" id="GO:0071819">
    <property type="term" value="C:DUBm complex"/>
    <property type="evidence" value="ECO:0007669"/>
    <property type="project" value="UniProtKB-UniRule"/>
</dbReference>
<accession>A0A4P9Z328</accession>
<protein>
    <recommendedName>
        <fullName evidence="1">Transcription and mRNA export factor SUS1</fullName>
    </recommendedName>
</protein>
<keyword evidence="1" id="KW-0010">Activator</keyword>
<dbReference type="OrthoDB" id="6221744at2759"/>
<dbReference type="InterPro" id="IPR018783">
    <property type="entry name" value="TF_ENY2"/>
</dbReference>
<comment type="function">
    <text evidence="1">Involved in mRNA export coupled transcription activation by association with both the TREX-2 and the SAGA complexes. At the promoters, SAGA is required for recruitment of the basal transcription machinery. It influences RNA polymerase II transcriptional activity through different activities such as TBP interaction and promoter selectivity, interaction with transcription activators, and chromatin modification through histone acetylation and deubiquitination. Within the SAGA complex, participates to a subcomplex required for deubiquitination of H2B and for the maintenance of steady-state H3 methylation levels. The TREX-2 complex functions in docking export-competent ribonucleoprotein particles (mRNPs) to the nuclear entrance of the nuclear pore complex (nuclear basket). TREX-2 participates in mRNA export and accurate chromatin positioning in the nucleus by tethering genes to the nuclear periphery. May also be involved in cytoplasmic mRNA decay by interaction with components of P-bodies.</text>
</comment>
<comment type="subunit">
    <text evidence="1">Component of the nuclear pore complex (NPC)-associated TREX-2 complex (transcription and export complex 2), composed of at least SUS1, SAC3, THP1, SEM1, and CDC31. TREX-2 contains 2 SUS1 chains. The TREX-2 complex interacts with the nucleoporin NUP1. Component of the 1.8 MDa SAGA transcription coactivator-HAT complex. SAGA is built of 5 distinct domains with specialized functions. Within the SAGA complex, SUS1, SGF11, SGF73 and UBP8 form an additional subcomplex of SAGA called the DUB module (deubiquitination module). Interacts directly with THP1, SAC3, SGF11, and with the RNA polymerase II.</text>
</comment>
<dbReference type="InterPro" id="IPR038212">
    <property type="entry name" value="TF_EnY2_sf"/>
</dbReference>
<dbReference type="Proteomes" id="UP000278143">
    <property type="component" value="Unassembled WGS sequence"/>
</dbReference>
<name>A0A4P9Z328_9FUNG</name>
<keyword evidence="3" id="KW-1185">Reference proteome</keyword>
<keyword evidence="1" id="KW-0509">mRNA transport</keyword>
<dbReference type="PANTHER" id="PTHR12514">
    <property type="entry name" value="ENHANCER OF YELLOW 2 TRANSCRIPTION FACTOR"/>
    <property type="match status" value="1"/>
</dbReference>
<dbReference type="EMBL" id="KZ989304">
    <property type="protein sequence ID" value="RKP26924.1"/>
    <property type="molecule type" value="Genomic_DNA"/>
</dbReference>
<dbReference type="GO" id="GO:0005643">
    <property type="term" value="C:nuclear pore"/>
    <property type="evidence" value="ECO:0007669"/>
    <property type="project" value="UniProtKB-UniRule"/>
</dbReference>
<keyword evidence="1" id="KW-0653">Protein transport</keyword>
<dbReference type="AlphaFoldDB" id="A0A4P9Z328"/>
<dbReference type="GO" id="GO:0070390">
    <property type="term" value="C:transcription export complex 2"/>
    <property type="evidence" value="ECO:0007669"/>
    <property type="project" value="UniProtKB-UniRule"/>
</dbReference>
<dbReference type="GO" id="GO:0006368">
    <property type="term" value="P:transcription elongation by RNA polymerase II"/>
    <property type="evidence" value="ECO:0007669"/>
    <property type="project" value="UniProtKB-UniRule"/>
</dbReference>
<evidence type="ECO:0000313" key="2">
    <source>
        <dbReference type="EMBL" id="RKP26924.1"/>
    </source>
</evidence>
<evidence type="ECO:0000313" key="3">
    <source>
        <dbReference type="Proteomes" id="UP000278143"/>
    </source>
</evidence>
<proteinExistence type="inferred from homology"/>
<keyword evidence="1" id="KW-0804">Transcription</keyword>